<evidence type="ECO:0008006" key="4">
    <source>
        <dbReference type="Google" id="ProtNLM"/>
    </source>
</evidence>
<dbReference type="PROSITE" id="PS51257">
    <property type="entry name" value="PROKAR_LIPOPROTEIN"/>
    <property type="match status" value="1"/>
</dbReference>
<name>A0ABV9DKX4_9BACI</name>
<dbReference type="Proteomes" id="UP001595989">
    <property type="component" value="Unassembled WGS sequence"/>
</dbReference>
<feature type="region of interest" description="Disordered" evidence="1">
    <location>
        <begin position="23"/>
        <end position="55"/>
    </location>
</feature>
<keyword evidence="3" id="KW-1185">Reference proteome</keyword>
<comment type="caution">
    <text evidence="2">The sequence shown here is derived from an EMBL/GenBank/DDBJ whole genome shotgun (WGS) entry which is preliminary data.</text>
</comment>
<reference evidence="3" key="1">
    <citation type="journal article" date="2019" name="Int. J. Syst. Evol. Microbiol.">
        <title>The Global Catalogue of Microorganisms (GCM) 10K type strain sequencing project: providing services to taxonomists for standard genome sequencing and annotation.</title>
        <authorList>
            <consortium name="The Broad Institute Genomics Platform"/>
            <consortium name="The Broad Institute Genome Sequencing Center for Infectious Disease"/>
            <person name="Wu L."/>
            <person name="Ma J."/>
        </authorList>
    </citation>
    <scope>NUCLEOTIDE SEQUENCE [LARGE SCALE GENOMIC DNA]</scope>
    <source>
        <strain evidence="3">CGMCC 4.7426</strain>
    </source>
</reference>
<protein>
    <recommendedName>
        <fullName evidence="4">Lipoprotein</fullName>
    </recommendedName>
</protein>
<dbReference type="EMBL" id="JBHSFU010000004">
    <property type="protein sequence ID" value="MFC4558238.1"/>
    <property type="molecule type" value="Genomic_DNA"/>
</dbReference>
<evidence type="ECO:0000313" key="3">
    <source>
        <dbReference type="Proteomes" id="UP001595989"/>
    </source>
</evidence>
<evidence type="ECO:0000313" key="2">
    <source>
        <dbReference type="EMBL" id="MFC4558238.1"/>
    </source>
</evidence>
<accession>A0ABV9DKX4</accession>
<evidence type="ECO:0000256" key="1">
    <source>
        <dbReference type="SAM" id="MobiDB-lite"/>
    </source>
</evidence>
<proteinExistence type="predicted"/>
<feature type="compositionally biased region" description="Acidic residues" evidence="1">
    <location>
        <begin position="39"/>
        <end position="55"/>
    </location>
</feature>
<dbReference type="RefSeq" id="WP_390294755.1">
    <property type="nucleotide sequence ID" value="NZ_JBHSFU010000004.1"/>
</dbReference>
<sequence length="55" mass="5862">MNSRKLILTIPLAGGLVLSGCAHDATEQEGDVEQKEADPQEPDLDEEPSEEGANN</sequence>
<organism evidence="2 3">
    <name type="scientific">Virgibacillus kekensis</name>
    <dbReference type="NCBI Taxonomy" id="202261"/>
    <lineage>
        <taxon>Bacteria</taxon>
        <taxon>Bacillati</taxon>
        <taxon>Bacillota</taxon>
        <taxon>Bacilli</taxon>
        <taxon>Bacillales</taxon>
        <taxon>Bacillaceae</taxon>
        <taxon>Virgibacillus</taxon>
    </lineage>
</organism>
<gene>
    <name evidence="2" type="ORF">ACFO3D_08430</name>
</gene>